<comment type="caution">
    <text evidence="2">The sequence shown here is derived from an EMBL/GenBank/DDBJ whole genome shotgun (WGS) entry which is preliminary data.</text>
</comment>
<dbReference type="OrthoDB" id="525027at2759"/>
<dbReference type="PANTHER" id="PTHR21243">
    <property type="entry name" value="PROTEIN SCAI"/>
    <property type="match status" value="1"/>
</dbReference>
<feature type="region of interest" description="Disordered" evidence="1">
    <location>
        <begin position="289"/>
        <end position="362"/>
    </location>
</feature>
<dbReference type="GO" id="GO:0006351">
    <property type="term" value="P:DNA-templated transcription"/>
    <property type="evidence" value="ECO:0007669"/>
    <property type="project" value="InterPro"/>
</dbReference>
<dbReference type="EMBL" id="BDRX01000131">
    <property type="protein sequence ID" value="GBF98670.1"/>
    <property type="molecule type" value="Genomic_DNA"/>
</dbReference>
<sequence>MAAPRRVRAEYAEAAISEFERLRARSHDALDKLRELPPFGDGGRWQRGFEKAFAATARLWRFQGEQREPLTAAGLERWEIGDIAAKIGQLYYSYYLRTGEARALRAAYSYHEAVRARAYFSTAGCDAALAVRQLRYTARFAAICLLCARRDEAWALLQEFQALATAYALAHAPPDAAEWQRVVADLAAFLTADAGLPQPRGAARVAGPPLRASLRLSRGAPEARVAAHRPVLRHAVLATSGARQARVGDLPLDALRMLQAIEWEDARDDPAAAEPSPTPLAAAVLERAERRKRNGGSGGGWPGGSDGASTSTSSGASTSTGDRQPLVLARTDSSSAASCSGASTCGGRGGERSSPFENPSRHLLSRPSALQLLSTLTTTIAALPRNAILLLHLCCDQLASIADPPGLGGSGGGGANSAPLSSASGASSSTGALHSACSEISADCGAATTASDSPRAESLWSDMSALSAGQLSESGGSNPPGGRERDPREATLAPEDLLPLTRRSLLVVVDGEGAQAFAKLEGHEVSRPLFCMMAPAVRPPELGSAAKTGGLLTHFLSLPLSAVCVVAGNTNPTGQQLAELQSTLNSVTAEWAAALLQALAPGGSGSGSPWAGPLRDALLRRLVLRFVLCRAIITLHGTVGPNAAHHPTCFPQLPGELDPGAPEIASGVARLVACLGRSYAFDFGRVSAP</sequence>
<proteinExistence type="predicted"/>
<reference evidence="2 3" key="1">
    <citation type="journal article" date="2018" name="Sci. Rep.">
        <title>Raphidocelis subcapitata (=Pseudokirchneriella subcapitata) provides an insight into genome evolution and environmental adaptations in the Sphaeropleales.</title>
        <authorList>
            <person name="Suzuki S."/>
            <person name="Yamaguchi H."/>
            <person name="Nakajima N."/>
            <person name="Kawachi M."/>
        </authorList>
    </citation>
    <scope>NUCLEOTIDE SEQUENCE [LARGE SCALE GENOMIC DNA]</scope>
    <source>
        <strain evidence="2 3">NIES-35</strain>
    </source>
</reference>
<gene>
    <name evidence="2" type="ORF">Rsub_11664</name>
</gene>
<dbReference type="FunCoup" id="A0A2V0PLE0">
    <property type="interactions" value="1496"/>
</dbReference>
<evidence type="ECO:0008006" key="4">
    <source>
        <dbReference type="Google" id="ProtNLM"/>
    </source>
</evidence>
<dbReference type="InterPro" id="IPR022709">
    <property type="entry name" value="SCAI"/>
</dbReference>
<evidence type="ECO:0000313" key="3">
    <source>
        <dbReference type="Proteomes" id="UP000247498"/>
    </source>
</evidence>
<accession>A0A2V0PLE0</accession>
<organism evidence="2 3">
    <name type="scientific">Raphidocelis subcapitata</name>
    <dbReference type="NCBI Taxonomy" id="307507"/>
    <lineage>
        <taxon>Eukaryota</taxon>
        <taxon>Viridiplantae</taxon>
        <taxon>Chlorophyta</taxon>
        <taxon>core chlorophytes</taxon>
        <taxon>Chlorophyceae</taxon>
        <taxon>CS clade</taxon>
        <taxon>Sphaeropleales</taxon>
        <taxon>Selenastraceae</taxon>
        <taxon>Raphidocelis</taxon>
    </lineage>
</organism>
<feature type="region of interest" description="Disordered" evidence="1">
    <location>
        <begin position="469"/>
        <end position="493"/>
    </location>
</feature>
<dbReference type="InParanoid" id="A0A2V0PLE0"/>
<keyword evidence="3" id="KW-1185">Reference proteome</keyword>
<name>A0A2V0PLE0_9CHLO</name>
<evidence type="ECO:0000313" key="2">
    <source>
        <dbReference type="EMBL" id="GBF98670.1"/>
    </source>
</evidence>
<feature type="compositionally biased region" description="Low complexity" evidence="1">
    <location>
        <begin position="307"/>
        <end position="322"/>
    </location>
</feature>
<dbReference type="Pfam" id="PF12070">
    <property type="entry name" value="SCAI"/>
    <property type="match status" value="1"/>
</dbReference>
<feature type="compositionally biased region" description="Gly residues" evidence="1">
    <location>
        <begin position="295"/>
        <end position="306"/>
    </location>
</feature>
<feature type="compositionally biased region" description="Low complexity" evidence="1">
    <location>
        <begin position="329"/>
        <end position="345"/>
    </location>
</feature>
<protein>
    <recommendedName>
        <fullName evidence="4">Protein SCAI</fullName>
    </recommendedName>
</protein>
<evidence type="ECO:0000256" key="1">
    <source>
        <dbReference type="SAM" id="MobiDB-lite"/>
    </source>
</evidence>
<dbReference type="Proteomes" id="UP000247498">
    <property type="component" value="Unassembled WGS sequence"/>
</dbReference>
<dbReference type="GO" id="GO:0003714">
    <property type="term" value="F:transcription corepressor activity"/>
    <property type="evidence" value="ECO:0007669"/>
    <property type="project" value="InterPro"/>
</dbReference>
<dbReference type="AlphaFoldDB" id="A0A2V0PLE0"/>